<dbReference type="EMBL" id="BARS01021528">
    <property type="protein sequence ID" value="GAG04643.1"/>
    <property type="molecule type" value="Genomic_DNA"/>
</dbReference>
<sequence>TEETPTVESVKADLANHLVAAKAKVDPLAAAVKTAERKMGDVAVAHAKNPNLAALVEASGILTKANDELAGATAGVTRMENKLASIEKDVQREADHAVRDGLVAKAKSKCPDVRSIHAGLSVSGTIPVADLNPTKDELAMCERHDIHVVNVATVRAEGEPPLLNLWYFPKKGKRVSSGRSGGNGGGRFVNVSPDGSQRLSDREFVELVGPKHIGDEKTQHALTAPGGTLYVTARSLQTKAGWTREQK</sequence>
<feature type="non-terminal residue" evidence="2">
    <location>
        <position position="1"/>
    </location>
</feature>
<reference evidence="2" key="1">
    <citation type="journal article" date="2014" name="Front. Microbiol.">
        <title>High frequency of phylogenetically diverse reductive dehalogenase-homologous genes in deep subseafloor sedimentary metagenomes.</title>
        <authorList>
            <person name="Kawai M."/>
            <person name="Futagami T."/>
            <person name="Toyoda A."/>
            <person name="Takaki Y."/>
            <person name="Nishi S."/>
            <person name="Hori S."/>
            <person name="Arai W."/>
            <person name="Tsubouchi T."/>
            <person name="Morono Y."/>
            <person name="Uchiyama I."/>
            <person name="Ito T."/>
            <person name="Fujiyama A."/>
            <person name="Inagaki F."/>
            <person name="Takami H."/>
        </authorList>
    </citation>
    <scope>NUCLEOTIDE SEQUENCE</scope>
    <source>
        <strain evidence="2">Expedition CK06-06</strain>
    </source>
</reference>
<dbReference type="AlphaFoldDB" id="X0UWF4"/>
<proteinExistence type="predicted"/>
<organism evidence="2">
    <name type="scientific">marine sediment metagenome</name>
    <dbReference type="NCBI Taxonomy" id="412755"/>
    <lineage>
        <taxon>unclassified sequences</taxon>
        <taxon>metagenomes</taxon>
        <taxon>ecological metagenomes</taxon>
    </lineage>
</organism>
<evidence type="ECO:0000256" key="1">
    <source>
        <dbReference type="SAM" id="MobiDB-lite"/>
    </source>
</evidence>
<accession>X0UWF4</accession>
<feature type="region of interest" description="Disordered" evidence="1">
    <location>
        <begin position="176"/>
        <end position="195"/>
    </location>
</feature>
<comment type="caution">
    <text evidence="2">The sequence shown here is derived from an EMBL/GenBank/DDBJ whole genome shotgun (WGS) entry which is preliminary data.</text>
</comment>
<gene>
    <name evidence="2" type="ORF">S01H1_34564</name>
</gene>
<evidence type="ECO:0000313" key="2">
    <source>
        <dbReference type="EMBL" id="GAG04643.1"/>
    </source>
</evidence>
<name>X0UWF4_9ZZZZ</name>
<protein>
    <submittedName>
        <fullName evidence="2">Uncharacterized protein</fullName>
    </submittedName>
</protein>